<keyword evidence="1" id="KW-0175">Coiled coil</keyword>
<dbReference type="GO" id="GO:0003700">
    <property type="term" value="F:DNA-binding transcription factor activity"/>
    <property type="evidence" value="ECO:0007669"/>
    <property type="project" value="InterPro"/>
</dbReference>
<feature type="region of interest" description="Disordered" evidence="2">
    <location>
        <begin position="1"/>
        <end position="24"/>
    </location>
</feature>
<dbReference type="CDD" id="cd14688">
    <property type="entry name" value="bZIP_YAP"/>
    <property type="match status" value="1"/>
</dbReference>
<reference evidence="3" key="2">
    <citation type="submission" date="2023-01" db="EMBL/GenBank/DDBJ databases">
        <authorList>
            <person name="Petersen C."/>
        </authorList>
    </citation>
    <scope>NUCLEOTIDE SEQUENCE</scope>
    <source>
        <strain evidence="3">IBT 12815</strain>
    </source>
</reference>
<dbReference type="PANTHER" id="PTHR40618:SF1">
    <property type="entry name" value="B-ZIP TRANSCRIPTION FACTOR (EUROFUNG)"/>
    <property type="match status" value="1"/>
</dbReference>
<evidence type="ECO:0000256" key="1">
    <source>
        <dbReference type="SAM" id="Coils"/>
    </source>
</evidence>
<gene>
    <name evidence="3" type="ORF">N7537_012312</name>
</gene>
<dbReference type="Proteomes" id="UP001213799">
    <property type="component" value="Unassembled WGS sequence"/>
</dbReference>
<dbReference type="AlphaFoldDB" id="A0AAD6GVK7"/>
<comment type="caution">
    <text evidence="3">The sequence shown here is derived from an EMBL/GenBank/DDBJ whole genome shotgun (WGS) entry which is preliminary data.</text>
</comment>
<reference evidence="3" key="1">
    <citation type="journal article" date="2023" name="IMA Fungus">
        <title>Comparative genomic study of the Penicillium genus elucidates a diverse pangenome and 15 lateral gene transfer events.</title>
        <authorList>
            <person name="Petersen C."/>
            <person name="Sorensen T."/>
            <person name="Nielsen M.R."/>
            <person name="Sondergaard T.E."/>
            <person name="Sorensen J.L."/>
            <person name="Fitzpatrick D.A."/>
            <person name="Frisvad J.C."/>
            <person name="Nielsen K.L."/>
        </authorList>
    </citation>
    <scope>NUCLEOTIDE SEQUENCE</scope>
    <source>
        <strain evidence="3">IBT 12815</strain>
    </source>
</reference>
<proteinExistence type="predicted"/>
<feature type="compositionally biased region" description="Polar residues" evidence="2">
    <location>
        <begin position="1"/>
        <end position="20"/>
    </location>
</feature>
<dbReference type="PANTHER" id="PTHR40618">
    <property type="entry name" value="B-ZIP TRANSCRIPTION FACTOR (EUROFUNG)-RELATED"/>
    <property type="match status" value="1"/>
</dbReference>
<accession>A0AAD6GVK7</accession>
<organism evidence="3 4">
    <name type="scientific">Penicillium hordei</name>
    <dbReference type="NCBI Taxonomy" id="40994"/>
    <lineage>
        <taxon>Eukaryota</taxon>
        <taxon>Fungi</taxon>
        <taxon>Dikarya</taxon>
        <taxon>Ascomycota</taxon>
        <taxon>Pezizomycotina</taxon>
        <taxon>Eurotiomycetes</taxon>
        <taxon>Eurotiomycetidae</taxon>
        <taxon>Eurotiales</taxon>
        <taxon>Aspergillaceae</taxon>
        <taxon>Penicillium</taxon>
    </lineage>
</organism>
<evidence type="ECO:0000313" key="3">
    <source>
        <dbReference type="EMBL" id="KAJ5589634.1"/>
    </source>
</evidence>
<evidence type="ECO:0000256" key="2">
    <source>
        <dbReference type="SAM" id="MobiDB-lite"/>
    </source>
</evidence>
<protein>
    <submittedName>
        <fullName evidence="3">Uncharacterized protein</fullName>
    </submittedName>
</protein>
<feature type="coiled-coil region" evidence="1">
    <location>
        <begin position="44"/>
        <end position="71"/>
    </location>
</feature>
<feature type="region of interest" description="Disordered" evidence="2">
    <location>
        <begin position="151"/>
        <end position="176"/>
    </location>
</feature>
<dbReference type="GeneID" id="81593608"/>
<dbReference type="InterPro" id="IPR046347">
    <property type="entry name" value="bZIP_sf"/>
</dbReference>
<name>A0AAD6GVK7_9EURO</name>
<dbReference type="SUPFAM" id="SSF57959">
    <property type="entry name" value="Leucine zipper domain"/>
    <property type="match status" value="1"/>
</dbReference>
<dbReference type="RefSeq" id="XP_056748653.1">
    <property type="nucleotide sequence ID" value="XM_056903366.1"/>
</dbReference>
<keyword evidence="4" id="KW-1185">Reference proteome</keyword>
<dbReference type="Gene3D" id="1.20.5.170">
    <property type="match status" value="1"/>
</dbReference>
<dbReference type="EMBL" id="JAQJAE010000006">
    <property type="protein sequence ID" value="KAJ5589634.1"/>
    <property type="molecule type" value="Genomic_DNA"/>
</dbReference>
<evidence type="ECO:0000313" key="4">
    <source>
        <dbReference type="Proteomes" id="UP001213799"/>
    </source>
</evidence>
<sequence length="558" mass="63472">MVSANVPSTERTSKRTTNVPVSEHRRTQLRLAQQAYRYRKETVTQSLKHQVERLQSQIQNLRQTFQAYNLEIERSGVLSFDSTLEGNLQQLRKQFLAISATARPSKEDGSAFQTNEILSTMTQVRKHGEHSQQIEDDLESATSRLVNRGLHLAHPKSSSNRADREENNTRGKTLAQNYSSLPTPALETVNHSEPLPCAVDDSALNIPCPSYLLSSSTSPFRETSFERRLHRACLNNGYHLLVDPTTDPDNINRVFRLPLTLSTRDSMIQQMKGLLEGGLDEAPEIWEMPFFLLGGAGTHYPRRDHTGRPILPPNALPVSQFIGAFVHQTIEPQPFHSDHDLLADLGLDGEWLDSYDVEGFLKEKGIFLSADTTFCRVPARAFSMELRPSDIVGANALHVMEMDESVQGHMYPHNVDRIELQSRGWRSDVQFSPAQDVDLLRNYYSDPNGSWVLDVGLFIDHLIQSGICLGRCPAFRREDVEHTFRLALRKYLPFENIVPMVRMRISLSYRSAITIVIQQVVDFHRVKSLHNFEIQWLQLAVIDPAWQLRPELGSQFLV</sequence>